<evidence type="ECO:0000256" key="6">
    <source>
        <dbReference type="ARBA" id="ARBA00023136"/>
    </source>
</evidence>
<comment type="caution">
    <text evidence="9">The sequence shown here is derived from an EMBL/GenBank/DDBJ whole genome shotgun (WGS) entry which is preliminary data.</text>
</comment>
<dbReference type="Gene3D" id="1.10.3720.10">
    <property type="entry name" value="MetI-like"/>
    <property type="match status" value="1"/>
</dbReference>
<evidence type="ECO:0000313" key="9">
    <source>
        <dbReference type="EMBL" id="MDT8979217.1"/>
    </source>
</evidence>
<dbReference type="AlphaFoldDB" id="A0AAJ2JZH4"/>
<dbReference type="Gene3D" id="1.20.58.370">
    <property type="entry name" value="MalF N-terminal region-like"/>
    <property type="match status" value="1"/>
</dbReference>
<comment type="similarity">
    <text evidence="7">Belongs to the binding-protein-dependent transport system permease family.</text>
</comment>
<dbReference type="InterPro" id="IPR035277">
    <property type="entry name" value="MalF_N"/>
</dbReference>
<keyword evidence="4 7" id="KW-0812">Transmembrane</keyword>
<dbReference type="CDD" id="cd06261">
    <property type="entry name" value="TM_PBP2"/>
    <property type="match status" value="1"/>
</dbReference>
<keyword evidence="3" id="KW-1003">Cell membrane</keyword>
<evidence type="ECO:0000256" key="4">
    <source>
        <dbReference type="ARBA" id="ARBA00022692"/>
    </source>
</evidence>
<dbReference type="PROSITE" id="PS50928">
    <property type="entry name" value="ABC_TM1"/>
    <property type="match status" value="1"/>
</dbReference>
<keyword evidence="10" id="KW-1185">Reference proteome</keyword>
<dbReference type="InterPro" id="IPR051393">
    <property type="entry name" value="ABC_transporter_permease"/>
</dbReference>
<dbReference type="PANTHER" id="PTHR30193:SF44">
    <property type="entry name" value="LACTOSE TRANSPORT SYSTEM PERMEASE PROTEIN LACF"/>
    <property type="match status" value="1"/>
</dbReference>
<dbReference type="SUPFAM" id="SSF160964">
    <property type="entry name" value="MalF N-terminal region-like"/>
    <property type="match status" value="1"/>
</dbReference>
<dbReference type="InterPro" id="IPR000515">
    <property type="entry name" value="MetI-like"/>
</dbReference>
<evidence type="ECO:0000256" key="2">
    <source>
        <dbReference type="ARBA" id="ARBA00022448"/>
    </source>
</evidence>
<gene>
    <name evidence="9" type="ORF">RQP50_23550</name>
</gene>
<evidence type="ECO:0000259" key="8">
    <source>
        <dbReference type="PROSITE" id="PS50928"/>
    </source>
</evidence>
<feature type="transmembrane region" description="Helical" evidence="7">
    <location>
        <begin position="217"/>
        <end position="236"/>
    </location>
</feature>
<evidence type="ECO:0000256" key="5">
    <source>
        <dbReference type="ARBA" id="ARBA00022989"/>
    </source>
</evidence>
<dbReference type="Pfam" id="PF00528">
    <property type="entry name" value="BPD_transp_1"/>
    <property type="match status" value="1"/>
</dbReference>
<proteinExistence type="inferred from homology"/>
<evidence type="ECO:0000256" key="7">
    <source>
        <dbReference type="RuleBase" id="RU363032"/>
    </source>
</evidence>
<organism evidence="9 10">
    <name type="scientific">Paenibacillus suaedae</name>
    <dbReference type="NCBI Taxonomy" id="3077233"/>
    <lineage>
        <taxon>Bacteria</taxon>
        <taxon>Bacillati</taxon>
        <taxon>Bacillota</taxon>
        <taxon>Bacilli</taxon>
        <taxon>Bacillales</taxon>
        <taxon>Paenibacillaceae</taxon>
        <taxon>Paenibacillus</taxon>
    </lineage>
</organism>
<accession>A0AAJ2JZH4</accession>
<dbReference type="GO" id="GO:0055085">
    <property type="term" value="P:transmembrane transport"/>
    <property type="evidence" value="ECO:0007669"/>
    <property type="project" value="InterPro"/>
</dbReference>
<evidence type="ECO:0000313" key="10">
    <source>
        <dbReference type="Proteomes" id="UP001250538"/>
    </source>
</evidence>
<name>A0AAJ2JZH4_9BACL</name>
<evidence type="ECO:0000256" key="3">
    <source>
        <dbReference type="ARBA" id="ARBA00022475"/>
    </source>
</evidence>
<keyword evidence="6 7" id="KW-0472">Membrane</keyword>
<feature type="transmembrane region" description="Helical" evidence="7">
    <location>
        <begin position="81"/>
        <end position="101"/>
    </location>
</feature>
<feature type="transmembrane region" description="Helical" evidence="7">
    <location>
        <begin position="268"/>
        <end position="290"/>
    </location>
</feature>
<dbReference type="InterPro" id="IPR035906">
    <property type="entry name" value="MetI-like_sf"/>
</dbReference>
<dbReference type="SUPFAM" id="SSF161098">
    <property type="entry name" value="MetI-like"/>
    <property type="match status" value="1"/>
</dbReference>
<keyword evidence="2 7" id="KW-0813">Transport</keyword>
<sequence length="301" mass="33692">MKKKKTSFFARFGKSEAAVAWLFMTPGLILLALFVFWPIIYSVPLSLTNYSVIGKTEFVGLDNFVKALQDKSFITSLLNSLLYVIVVPFIQIISILMAILVNSNVKGIKLFRTAYYIPVVTSMVAVALIWGWLLNQNGVINYVLSNVGLMKEKITWLSDKDTALWTLMFITMWKGLGYYMMIYLAGLQSVPKDLTEAAMIDGASRAQTIRKITIPLLRPYVFFCTLISLMAAIRVFDEVFILTMGGPGDATLTSSLYIYQQGFQQFNFGYSSALGLIVSVMIGALSIVIFRFNRKGGVNPY</sequence>
<protein>
    <submittedName>
        <fullName evidence="9">Sugar ABC transporter permease</fullName>
    </submittedName>
</protein>
<comment type="subcellular location">
    <subcellularLocation>
        <location evidence="1 7">Cell membrane</location>
        <topology evidence="1 7">Multi-pass membrane protein</topology>
    </subcellularLocation>
</comment>
<dbReference type="PANTHER" id="PTHR30193">
    <property type="entry name" value="ABC TRANSPORTER PERMEASE PROTEIN"/>
    <property type="match status" value="1"/>
</dbReference>
<reference evidence="10" key="1">
    <citation type="submission" date="2023-09" db="EMBL/GenBank/DDBJ databases">
        <title>Paenibacillus sp. chi10 Genome sequencing and assembly.</title>
        <authorList>
            <person name="Kim I."/>
        </authorList>
    </citation>
    <scope>NUCLEOTIDE SEQUENCE [LARGE SCALE GENOMIC DNA]</scope>
    <source>
        <strain evidence="10">chi10</strain>
    </source>
</reference>
<evidence type="ECO:0000256" key="1">
    <source>
        <dbReference type="ARBA" id="ARBA00004651"/>
    </source>
</evidence>
<dbReference type="RefSeq" id="WP_315746933.1">
    <property type="nucleotide sequence ID" value="NZ_JAVYAA010000007.1"/>
</dbReference>
<feature type="transmembrane region" description="Helical" evidence="7">
    <location>
        <begin position="20"/>
        <end position="40"/>
    </location>
</feature>
<dbReference type="EMBL" id="JAVYAA010000007">
    <property type="protein sequence ID" value="MDT8979217.1"/>
    <property type="molecule type" value="Genomic_DNA"/>
</dbReference>
<keyword evidence="5 7" id="KW-1133">Transmembrane helix</keyword>
<feature type="domain" description="ABC transmembrane type-1" evidence="8">
    <location>
        <begin position="77"/>
        <end position="289"/>
    </location>
</feature>
<feature type="transmembrane region" description="Helical" evidence="7">
    <location>
        <begin position="113"/>
        <end position="133"/>
    </location>
</feature>
<dbReference type="Proteomes" id="UP001250538">
    <property type="component" value="Unassembled WGS sequence"/>
</dbReference>
<dbReference type="GO" id="GO:0005886">
    <property type="term" value="C:plasma membrane"/>
    <property type="evidence" value="ECO:0007669"/>
    <property type="project" value="UniProtKB-SubCell"/>
</dbReference>
<feature type="transmembrane region" description="Helical" evidence="7">
    <location>
        <begin position="163"/>
        <end position="185"/>
    </location>
</feature>